<organism evidence="1 2">
    <name type="scientific">Prevotella corporis</name>
    <dbReference type="NCBI Taxonomy" id="28128"/>
    <lineage>
        <taxon>Bacteria</taxon>
        <taxon>Pseudomonadati</taxon>
        <taxon>Bacteroidota</taxon>
        <taxon>Bacteroidia</taxon>
        <taxon>Bacteroidales</taxon>
        <taxon>Prevotellaceae</taxon>
        <taxon>Prevotella</taxon>
    </lineage>
</organism>
<dbReference type="InterPro" id="IPR023198">
    <property type="entry name" value="PGP-like_dom2"/>
</dbReference>
<evidence type="ECO:0000313" key="1">
    <source>
        <dbReference type="EMBL" id="KXA43882.1"/>
    </source>
</evidence>
<dbReference type="GO" id="GO:0050308">
    <property type="term" value="F:sugar-phosphatase activity"/>
    <property type="evidence" value="ECO:0007669"/>
    <property type="project" value="TreeGrafter"/>
</dbReference>
<dbReference type="SFLD" id="SFLDG01129">
    <property type="entry name" value="C1.5:_HAD__Beta-PGM__Phosphata"/>
    <property type="match status" value="1"/>
</dbReference>
<dbReference type="SUPFAM" id="SSF56784">
    <property type="entry name" value="HAD-like"/>
    <property type="match status" value="1"/>
</dbReference>
<dbReference type="eggNOG" id="COG0637">
    <property type="taxonomic scope" value="Bacteria"/>
</dbReference>
<protein>
    <submittedName>
        <fullName evidence="1">HAD hydrolase, family IA, variant 3</fullName>
    </submittedName>
</protein>
<dbReference type="InterPro" id="IPR036412">
    <property type="entry name" value="HAD-like_sf"/>
</dbReference>
<dbReference type="SFLD" id="SFLDG01135">
    <property type="entry name" value="C1.5.6:_HAD__Beta-PGM__Phospha"/>
    <property type="match status" value="1"/>
</dbReference>
<dbReference type="PRINTS" id="PR00413">
    <property type="entry name" value="HADHALOGNASE"/>
</dbReference>
<dbReference type="PANTHER" id="PTHR43481">
    <property type="entry name" value="FRUCTOSE-1-PHOSPHATE PHOSPHATASE"/>
    <property type="match status" value="1"/>
</dbReference>
<dbReference type="InterPro" id="IPR023214">
    <property type="entry name" value="HAD_sf"/>
</dbReference>
<gene>
    <name evidence="1" type="ORF">HMPREF3226_00328</name>
</gene>
<keyword evidence="1" id="KW-0378">Hydrolase</keyword>
<dbReference type="InterPro" id="IPR006439">
    <property type="entry name" value="HAD-SF_hydro_IA"/>
</dbReference>
<evidence type="ECO:0000313" key="2">
    <source>
        <dbReference type="Proteomes" id="UP000070533"/>
    </source>
</evidence>
<dbReference type="Gene3D" id="3.40.50.1000">
    <property type="entry name" value="HAD superfamily/HAD-like"/>
    <property type="match status" value="1"/>
</dbReference>
<proteinExistence type="predicted"/>
<keyword evidence="2" id="KW-1185">Reference proteome</keyword>
<dbReference type="InterPro" id="IPR051806">
    <property type="entry name" value="HAD-like_SPP"/>
</dbReference>
<dbReference type="PANTHER" id="PTHR43481:SF4">
    <property type="entry name" value="GLYCEROL-1-PHOSPHATE PHOSPHOHYDROLASE 1-RELATED"/>
    <property type="match status" value="1"/>
</dbReference>
<dbReference type="EMBL" id="LRQG01000013">
    <property type="protein sequence ID" value="KXA43882.1"/>
    <property type="molecule type" value="Genomic_DNA"/>
</dbReference>
<dbReference type="RefSeq" id="WP_060940078.1">
    <property type="nucleotide sequence ID" value="NZ_KQ957192.1"/>
</dbReference>
<dbReference type="SFLD" id="SFLDS00003">
    <property type="entry name" value="Haloacid_Dehalogenase"/>
    <property type="match status" value="1"/>
</dbReference>
<comment type="caution">
    <text evidence="1">The sequence shown here is derived from an EMBL/GenBank/DDBJ whole genome shotgun (WGS) entry which is preliminary data.</text>
</comment>
<dbReference type="STRING" id="28128.HMPREF3226_00328"/>
<dbReference type="Pfam" id="PF00702">
    <property type="entry name" value="Hydrolase"/>
    <property type="match status" value="1"/>
</dbReference>
<name>A0A133QLZ0_9BACT</name>
<dbReference type="OrthoDB" id="9797743at2"/>
<accession>A0A133QLZ0</accession>
<dbReference type="NCBIfam" id="TIGR01509">
    <property type="entry name" value="HAD-SF-IA-v3"/>
    <property type="match status" value="1"/>
</dbReference>
<dbReference type="Proteomes" id="UP000070533">
    <property type="component" value="Unassembled WGS sequence"/>
</dbReference>
<dbReference type="AlphaFoldDB" id="A0A133QLZ0"/>
<reference evidence="2" key="1">
    <citation type="submission" date="2016-01" db="EMBL/GenBank/DDBJ databases">
        <authorList>
            <person name="Mitreva M."/>
            <person name="Pepin K.H."/>
            <person name="Mihindukulasuriya K.A."/>
            <person name="Fulton R."/>
            <person name="Fronick C."/>
            <person name="O'Laughlin M."/>
            <person name="Miner T."/>
            <person name="Herter B."/>
            <person name="Rosa B.A."/>
            <person name="Cordes M."/>
            <person name="Tomlinson C."/>
            <person name="Wollam A."/>
            <person name="Palsikar V.B."/>
            <person name="Mardis E.R."/>
            <person name="Wilson R.K."/>
        </authorList>
    </citation>
    <scope>NUCLEOTIDE SEQUENCE [LARGE SCALE GENOMIC DNA]</scope>
    <source>
        <strain evidence="2">MJR7716</strain>
    </source>
</reference>
<dbReference type="CDD" id="cd07505">
    <property type="entry name" value="HAD_BPGM-like"/>
    <property type="match status" value="1"/>
</dbReference>
<dbReference type="Gene3D" id="1.10.150.240">
    <property type="entry name" value="Putative phosphatase, domain 2"/>
    <property type="match status" value="1"/>
</dbReference>
<dbReference type="PATRIC" id="fig|28128.5.peg.327"/>
<sequence>MTRACLFDLDGVIFDTEPQYTVFWRQVGRKYHPEIPDFEFRIKGQTLAQIYKRYFHGQPERQAEITKMLDDYEMSMDYRYVPGAREYIERLQKRGIKTAVVTSSNLPKMNNVYRHHPDFTQLFDKVFTSEDLTESKPSPHCYLKAAAYFNLDPKECVVFEDSYNGLKAGTAAGARVIALATTNPLEKLKEYTSEIINDFTEMI</sequence>